<dbReference type="Gene3D" id="3.40.50.720">
    <property type="entry name" value="NAD(P)-binding Rossmann-like Domain"/>
    <property type="match status" value="1"/>
</dbReference>
<sequence>MGELADMGAKVEVIDDVSDPAALSKLGGAYALTEPVYFDGIVYAVGHCPPGGFPEAIQHPLAKLPLEDYLREINMHQVGALNTFQWMWSLVAPGGCFVFISSAVTRLKGAFPPFLQAHYHASVISALDWLIEGMRHDPVMAGMGIKIHRLAPIAVNTPFHTGGPRPPKLLEVEDVVREVLAALASEETVDKEIA</sequence>
<dbReference type="AlphaFoldDB" id="A0A1G2CKB7"/>
<name>A0A1G2CKB7_9BACT</name>
<reference evidence="1 2" key="1">
    <citation type="journal article" date="2016" name="Nat. Commun.">
        <title>Thousands of microbial genomes shed light on interconnected biogeochemical processes in an aquifer system.</title>
        <authorList>
            <person name="Anantharaman K."/>
            <person name="Brown C.T."/>
            <person name="Hug L.A."/>
            <person name="Sharon I."/>
            <person name="Castelle C.J."/>
            <person name="Probst A.J."/>
            <person name="Thomas B.C."/>
            <person name="Singh A."/>
            <person name="Wilkins M.J."/>
            <person name="Karaoz U."/>
            <person name="Brodie E.L."/>
            <person name="Williams K.H."/>
            <person name="Hubbard S.S."/>
            <person name="Banfield J.F."/>
        </authorList>
    </citation>
    <scope>NUCLEOTIDE SEQUENCE [LARGE SCALE GENOMIC DNA]</scope>
</reference>
<accession>A0A1G2CKB7</accession>
<dbReference type="Proteomes" id="UP000178495">
    <property type="component" value="Unassembled WGS sequence"/>
</dbReference>
<dbReference type="EMBL" id="MHLC01000002">
    <property type="protein sequence ID" value="OGZ01853.1"/>
    <property type="molecule type" value="Genomic_DNA"/>
</dbReference>
<dbReference type="STRING" id="1798652.A3A43_03310"/>
<dbReference type="InterPro" id="IPR036291">
    <property type="entry name" value="NAD(P)-bd_dom_sf"/>
</dbReference>
<evidence type="ECO:0000313" key="2">
    <source>
        <dbReference type="Proteomes" id="UP000178495"/>
    </source>
</evidence>
<organism evidence="1 2">
    <name type="scientific">Candidatus Liptonbacteria bacterium RIFCSPLOWO2_01_FULL_56_20</name>
    <dbReference type="NCBI Taxonomy" id="1798652"/>
    <lineage>
        <taxon>Bacteria</taxon>
        <taxon>Candidatus Liptoniibacteriota</taxon>
    </lineage>
</organism>
<evidence type="ECO:0000313" key="1">
    <source>
        <dbReference type="EMBL" id="OGZ01853.1"/>
    </source>
</evidence>
<proteinExistence type="predicted"/>
<gene>
    <name evidence="1" type="ORF">A3A43_03310</name>
</gene>
<dbReference type="SUPFAM" id="SSF51735">
    <property type="entry name" value="NAD(P)-binding Rossmann-fold domains"/>
    <property type="match status" value="1"/>
</dbReference>
<comment type="caution">
    <text evidence="1">The sequence shown here is derived from an EMBL/GenBank/DDBJ whole genome shotgun (WGS) entry which is preliminary data.</text>
</comment>
<protein>
    <submittedName>
        <fullName evidence="1">Uncharacterized protein</fullName>
    </submittedName>
</protein>